<dbReference type="NCBIfam" id="TIGR03696">
    <property type="entry name" value="Rhs_assc_core"/>
    <property type="match status" value="1"/>
</dbReference>
<keyword evidence="4" id="KW-1185">Reference proteome</keyword>
<feature type="compositionally biased region" description="Polar residues" evidence="2">
    <location>
        <begin position="1660"/>
        <end position="1675"/>
    </location>
</feature>
<evidence type="ECO:0000313" key="3">
    <source>
        <dbReference type="EMBL" id="MFC1411763.1"/>
    </source>
</evidence>
<feature type="region of interest" description="Disordered" evidence="2">
    <location>
        <begin position="733"/>
        <end position="765"/>
    </location>
</feature>
<dbReference type="PANTHER" id="PTHR32305:SF17">
    <property type="entry name" value="TRNA NUCLEASE WAPA"/>
    <property type="match status" value="1"/>
</dbReference>
<comment type="caution">
    <text evidence="3">The sequence shown here is derived from an EMBL/GenBank/DDBJ whole genome shotgun (WGS) entry which is preliminary data.</text>
</comment>
<dbReference type="Proteomes" id="UP001592582">
    <property type="component" value="Unassembled WGS sequence"/>
</dbReference>
<accession>A0ABV6VDN8</accession>
<keyword evidence="1" id="KW-0175">Coiled coil</keyword>
<name>A0ABV6VDN8_9ACTN</name>
<dbReference type="InterPro" id="IPR031325">
    <property type="entry name" value="RHS_repeat"/>
</dbReference>
<feature type="region of interest" description="Disordered" evidence="2">
    <location>
        <begin position="1514"/>
        <end position="1536"/>
    </location>
</feature>
<feature type="region of interest" description="Disordered" evidence="2">
    <location>
        <begin position="1660"/>
        <end position="1690"/>
    </location>
</feature>
<feature type="compositionally biased region" description="Polar residues" evidence="2">
    <location>
        <begin position="733"/>
        <end position="743"/>
    </location>
</feature>
<proteinExistence type="predicted"/>
<organism evidence="3 4">
    <name type="scientific">Streptacidiphilus alkalitolerans</name>
    <dbReference type="NCBI Taxonomy" id="3342712"/>
    <lineage>
        <taxon>Bacteria</taxon>
        <taxon>Bacillati</taxon>
        <taxon>Actinomycetota</taxon>
        <taxon>Actinomycetes</taxon>
        <taxon>Kitasatosporales</taxon>
        <taxon>Streptomycetaceae</taxon>
        <taxon>Streptacidiphilus</taxon>
    </lineage>
</organism>
<evidence type="ECO:0000313" key="4">
    <source>
        <dbReference type="Proteomes" id="UP001592582"/>
    </source>
</evidence>
<gene>
    <name evidence="3" type="ORF">ACEZDG_21080</name>
</gene>
<dbReference type="InterPro" id="IPR006530">
    <property type="entry name" value="YD"/>
</dbReference>
<reference evidence="3 4" key="1">
    <citation type="submission" date="2024-09" db="EMBL/GenBank/DDBJ databases">
        <authorList>
            <person name="Lee S.D."/>
        </authorList>
    </citation>
    <scope>NUCLEOTIDE SEQUENCE [LARGE SCALE GENOMIC DNA]</scope>
    <source>
        <strain evidence="3 4">N1-1</strain>
    </source>
</reference>
<evidence type="ECO:0000256" key="2">
    <source>
        <dbReference type="SAM" id="MobiDB-lite"/>
    </source>
</evidence>
<dbReference type="EMBL" id="JBHEZX010000009">
    <property type="protein sequence ID" value="MFC1411763.1"/>
    <property type="molecule type" value="Genomic_DNA"/>
</dbReference>
<dbReference type="RefSeq" id="WP_380511896.1">
    <property type="nucleotide sequence ID" value="NZ_JBHEZX010000009.1"/>
</dbReference>
<feature type="coiled-coil region" evidence="1">
    <location>
        <begin position="1902"/>
        <end position="1936"/>
    </location>
</feature>
<dbReference type="NCBIfam" id="TIGR01643">
    <property type="entry name" value="YD_repeat_2x"/>
    <property type="match status" value="2"/>
</dbReference>
<dbReference type="InterPro" id="IPR022385">
    <property type="entry name" value="Rhs_assc_core"/>
</dbReference>
<evidence type="ECO:0000256" key="1">
    <source>
        <dbReference type="SAM" id="Coils"/>
    </source>
</evidence>
<dbReference type="InterPro" id="IPR050708">
    <property type="entry name" value="T6SS_VgrG/RHS"/>
</dbReference>
<feature type="region of interest" description="Disordered" evidence="2">
    <location>
        <begin position="810"/>
        <end position="832"/>
    </location>
</feature>
<sequence length="2182" mass="227075">MPLKQAAVKGGSAGSPVWGQAVPDKKGAYSGPSSLGVKVLAHSAAQAVGVSGVLAQVTPSGAGRGAVRVGVDYSSFAQAYGGDYVSRLHLVSLPACSLTTPQLAACRVQTPLVTSNDASAKSLSATVTLGTAAGTVKPLSATVAPAAQSGAMVIAATASVSSGDGGGAGGQYGATSLKPSGSWTSGGSSGSFDYSYPITVPPAVSALAPSLGLSYDSGSVDGQTASTQSQSSWIGDGWSMGDSFIEQSFVTCGDDPEGVTLPAADKTGDMCYDGPLLTLSLNGSSTQLIWDATKGTGGTWKPASDNGDVVKHVTGSNNGSGTYNTDYWTVTDRSGTVYSFGRNELPGWTSGKATTKSVDYEPVYSANPGDPCYSASGFTSSVCTMAYRWHLDYVTDLRGGAMSYYYGQDTNYYAEDNGAHTNVPYIRDSHLDHIDYGFTAGSAYGTVPEKVVLTAGERCVSGTCDPLNATNAPNWPDVPFDLVCAQGATCSSYGPAFFSTLRLTKIETEQWNGTKYNTVDSWALGQLIPTTGTFNTSTLWLNTITHTGDDTTAGGPAVTLPQVSFTPTMLANRVNFTTGVGAGLGPLNRYRIGAVTTETGSVISVKYELNNPCTAAGVASLVPSTNTLSCFPVVWATNGAPYTDWFNKYVVQSVSQSDPSGGSAGLFTGYKYVGGGAWHYDDNELVQAKYRTYGQWRGFGDVQTRTGQGTDPLTESESWYYRGMDGDWLSSTSNRSVSLTDSQGGKHTDSDQLAGNPLESATYTYDGGPVDHSSINSYWVSPATLSRTRSGLPPLTANAVGQVETWSRQALTDTSPTTWRTTESDSSFDTDPNSTTFGMELYSFSHGDLGLVGTGSSQATCTRTVYAPANTALNLVGLVAETETDDKPCGGTSPAGASVPTAAQTNALTAPAGLNKATDVVSDTRTFYDNPTLAATWPQPASFTWPQAAPTLGDDSVEQDATGYSGGAFTYKTKSATVYDAYGRPTAAFDANGNETDTAYTTTAWLTTVGIQATNALHQSATTVLDPERSLTLSSTDINNITTTVHSDGLGRTLAVWKSSRATSLPANQLYSYSYPASGVIAPVVVTSQQMNDESGYSTSTILYDALLRVRQTQEQAVTASATGRIISDTFYDTHGWTYKTNDSYWDPTANPGSSLVTVADNKADQQTLTSYDGQGRPTVVTSLDDSQVKEQAYTQYFGDRTVSVPPTGAPAGATVVDALGRTTEKDQYATAPTVSTAVLGGFTTASITGGTTQATHYTFNAQGLAYQTIDPAGDTWSTGYDFLGNPVTKTDPDAGSTPANSPTLYDPVGNTLQSTDSAGHTLSFTYDKLNRKTAEYDATVANQSSSNQIGSWTYDNSNNAVPGMTYPIGQITTQTSTTPDGTFTTQALGFNIFGESTGEAYTVPGSTALAGTYTYKHSYTPTTGLPKSTLVPAAGGMAQEILTTGYSAYRGLDEPSGLGGANGYVQNISYTALGQVAQEVIGSATNKASVSDTYDPHTGRLTDQNVVNTAVSSTPLDDTSDTYDPSGNITSQTDVRNGTTTETQCYGYDGLDRLTSAWTTSSTATSCSTQPTSANVTTTVGDGVTGSAYWTSWTYDKLGQTKTQVQHSLTGATDTTTTDTYGGSATGCPTSTAPHTLATSTVTGATSASNTYCYDALGNTTSRTTPSGQQSLTWNDEGELRSATTGTNTTTYDYDATGAVIERSDPGSTTLFLPSQQITLNTTTNILTNLRAYALPGGGQAVASNVGYGFTLSDQHGTATVSLDSTAKNPSWQQYTPYGAPRGPTPGSTWLDPNGFLDKPQDASDGLTTVGARQYDPTLGRFISLDPVFEEDPQQANGYTYASSNPVTFSDPTGLDNWWADPTMNKPVVKGAPPISQSLADDQGFGALCTAENCSHYDPQKAAAERAKAAAAAAAARAEAKARAAAEAKEKAAAAAAHRHCSWYNVTCQVEVHAAAILEAALIVAAVAAVIVICVVAPEVAIAAASAFGEAALGGATLEMAAVAGVAAGVSTAATGAGLTTLAVGAAVVANLAGAESYAVGEEGGVTMGKSAHVTKGRYPIRGGQYSPFAKIKTPEGTWDTAIHGDNENGFMRDPDLDSSAVSVPDLAKEMKEAGWNGEPVRLLACRAACGTGPQDLANELGVTVTAPREDVRITNSGKVLLWDENGKTVEGTWDTFEPQK</sequence>
<dbReference type="Gene3D" id="2.180.10.10">
    <property type="entry name" value="RHS repeat-associated core"/>
    <property type="match status" value="1"/>
</dbReference>
<dbReference type="Pfam" id="PF05593">
    <property type="entry name" value="RHS_repeat"/>
    <property type="match status" value="1"/>
</dbReference>
<dbReference type="PANTHER" id="PTHR32305">
    <property type="match status" value="1"/>
</dbReference>
<protein>
    <submittedName>
        <fullName evidence="3">RHS repeat domain-containing protein</fullName>
    </submittedName>
</protein>